<evidence type="ECO:0000256" key="6">
    <source>
        <dbReference type="ARBA" id="ARBA00022759"/>
    </source>
</evidence>
<evidence type="ECO:0000256" key="2">
    <source>
        <dbReference type="ARBA" id="ARBA00005300"/>
    </source>
</evidence>
<dbReference type="PROSITE" id="PS50879">
    <property type="entry name" value="RNASE_H_1"/>
    <property type="match status" value="1"/>
</dbReference>
<dbReference type="AlphaFoldDB" id="A0A8H4RZF9"/>
<comment type="caution">
    <text evidence="9">The sequence shown here is derived from an EMBL/GenBank/DDBJ whole genome shotgun (WGS) entry which is preliminary data.</text>
</comment>
<comment type="catalytic activity">
    <reaction evidence="1">
        <text>Endonucleolytic cleavage to 5'-phosphomonoester.</text>
        <dbReference type="EC" id="3.1.26.4"/>
    </reaction>
</comment>
<evidence type="ECO:0000259" key="8">
    <source>
        <dbReference type="PROSITE" id="PS50879"/>
    </source>
</evidence>
<proteinExistence type="inferred from homology"/>
<feature type="domain" description="RNase H type-1" evidence="8">
    <location>
        <begin position="1"/>
        <end position="141"/>
    </location>
</feature>
<dbReference type="GO" id="GO:0003676">
    <property type="term" value="F:nucleic acid binding"/>
    <property type="evidence" value="ECO:0007669"/>
    <property type="project" value="InterPro"/>
</dbReference>
<keyword evidence="7" id="KW-0378">Hydrolase</keyword>
<dbReference type="InterPro" id="IPR002156">
    <property type="entry name" value="RNaseH_domain"/>
</dbReference>
<dbReference type="OrthoDB" id="245563at2759"/>
<dbReference type="GO" id="GO:0004523">
    <property type="term" value="F:RNA-DNA hybrid ribonuclease activity"/>
    <property type="evidence" value="ECO:0007669"/>
    <property type="project" value="UniProtKB-EC"/>
</dbReference>
<comment type="similarity">
    <text evidence="2">Belongs to the RNase H family.</text>
</comment>
<keyword evidence="6" id="KW-0255">Endonuclease</keyword>
<accession>A0A8H4RZF9</accession>
<dbReference type="SUPFAM" id="SSF53098">
    <property type="entry name" value="Ribonuclease H-like"/>
    <property type="match status" value="1"/>
</dbReference>
<dbReference type="EMBL" id="JAAMPI010000004">
    <property type="protein sequence ID" value="KAF4637960.1"/>
    <property type="molecule type" value="Genomic_DNA"/>
</dbReference>
<evidence type="ECO:0000256" key="3">
    <source>
        <dbReference type="ARBA" id="ARBA00012180"/>
    </source>
</evidence>
<dbReference type="PANTHER" id="PTHR10642">
    <property type="entry name" value="RIBONUCLEASE H1"/>
    <property type="match status" value="1"/>
</dbReference>
<evidence type="ECO:0000256" key="1">
    <source>
        <dbReference type="ARBA" id="ARBA00000077"/>
    </source>
</evidence>
<evidence type="ECO:0000256" key="7">
    <source>
        <dbReference type="ARBA" id="ARBA00022801"/>
    </source>
</evidence>
<keyword evidence="5" id="KW-0479">Metal-binding</keyword>
<dbReference type="InterPro" id="IPR012337">
    <property type="entry name" value="RNaseH-like_sf"/>
</dbReference>
<evidence type="ECO:0000256" key="4">
    <source>
        <dbReference type="ARBA" id="ARBA00022722"/>
    </source>
</evidence>
<dbReference type="Pfam" id="PF00075">
    <property type="entry name" value="RNase_H"/>
    <property type="match status" value="1"/>
</dbReference>
<evidence type="ECO:0000313" key="9">
    <source>
        <dbReference type="EMBL" id="KAF4637960.1"/>
    </source>
</evidence>
<sequence>MVYSAAAAVFKNQHGGHTSWTRELPRYPPPTNQRAEITAIIIALEKALEKYNDLDNDPWLDVKIYSDSKYAIGCMNEWIYKWSQNGWINAAGKPVANQDLIKEASDLDDRLQEEGKVEYIWISRDKNEDADRYCNEAMDDM</sequence>
<protein>
    <recommendedName>
        <fullName evidence="3">ribonuclease H</fullName>
        <ecNumber evidence="3">3.1.26.4</ecNumber>
    </recommendedName>
</protein>
<keyword evidence="4" id="KW-0540">Nuclease</keyword>
<dbReference type="EC" id="3.1.26.4" evidence="3"/>
<dbReference type="GO" id="GO:0043137">
    <property type="term" value="P:DNA replication, removal of RNA primer"/>
    <property type="evidence" value="ECO:0007669"/>
    <property type="project" value="TreeGrafter"/>
</dbReference>
<gene>
    <name evidence="9" type="ORF">G7Y89_g109</name>
</gene>
<evidence type="ECO:0000256" key="5">
    <source>
        <dbReference type="ARBA" id="ARBA00022723"/>
    </source>
</evidence>
<dbReference type="Proteomes" id="UP000566819">
    <property type="component" value="Unassembled WGS sequence"/>
</dbReference>
<evidence type="ECO:0000313" key="10">
    <source>
        <dbReference type="Proteomes" id="UP000566819"/>
    </source>
</evidence>
<dbReference type="InterPro" id="IPR050092">
    <property type="entry name" value="RNase_H"/>
</dbReference>
<dbReference type="InterPro" id="IPR036397">
    <property type="entry name" value="RNaseH_sf"/>
</dbReference>
<keyword evidence="10" id="KW-1185">Reference proteome</keyword>
<name>A0A8H4RZF9_9HELO</name>
<organism evidence="9 10">
    <name type="scientific">Cudoniella acicularis</name>
    <dbReference type="NCBI Taxonomy" id="354080"/>
    <lineage>
        <taxon>Eukaryota</taxon>
        <taxon>Fungi</taxon>
        <taxon>Dikarya</taxon>
        <taxon>Ascomycota</taxon>
        <taxon>Pezizomycotina</taxon>
        <taxon>Leotiomycetes</taxon>
        <taxon>Helotiales</taxon>
        <taxon>Tricladiaceae</taxon>
        <taxon>Cudoniella</taxon>
    </lineage>
</organism>
<dbReference type="GO" id="GO:0046872">
    <property type="term" value="F:metal ion binding"/>
    <property type="evidence" value="ECO:0007669"/>
    <property type="project" value="UniProtKB-KW"/>
</dbReference>
<reference evidence="9 10" key="1">
    <citation type="submission" date="2020-03" db="EMBL/GenBank/DDBJ databases">
        <title>Draft Genome Sequence of Cudoniella acicularis.</title>
        <authorList>
            <person name="Buettner E."/>
            <person name="Kellner H."/>
        </authorList>
    </citation>
    <scope>NUCLEOTIDE SEQUENCE [LARGE SCALE GENOMIC DNA]</scope>
    <source>
        <strain evidence="9 10">DSM 108380</strain>
    </source>
</reference>
<dbReference type="PANTHER" id="PTHR10642:SF26">
    <property type="entry name" value="RIBONUCLEASE H1"/>
    <property type="match status" value="1"/>
</dbReference>
<dbReference type="Gene3D" id="3.30.420.10">
    <property type="entry name" value="Ribonuclease H-like superfamily/Ribonuclease H"/>
    <property type="match status" value="1"/>
</dbReference>